<dbReference type="InterPro" id="IPR029032">
    <property type="entry name" value="AhpD-like"/>
</dbReference>
<protein>
    <submittedName>
        <fullName evidence="1">Alkylhydroperoxidase/carboxymuconolactone decarboxylase family protein YurZ</fullName>
    </submittedName>
</protein>
<name>A0A543FVH0_9PSEU</name>
<keyword evidence="1" id="KW-0560">Oxidoreductase</keyword>
<accession>A0A543FVH0</accession>
<dbReference type="GO" id="GO:0004601">
    <property type="term" value="F:peroxidase activity"/>
    <property type="evidence" value="ECO:0007669"/>
    <property type="project" value="UniProtKB-KW"/>
</dbReference>
<dbReference type="Gene3D" id="1.20.1290.10">
    <property type="entry name" value="AhpD-like"/>
    <property type="match status" value="1"/>
</dbReference>
<evidence type="ECO:0000313" key="1">
    <source>
        <dbReference type="EMBL" id="TQM37811.1"/>
    </source>
</evidence>
<dbReference type="Proteomes" id="UP000319818">
    <property type="component" value="Unassembled WGS sequence"/>
</dbReference>
<proteinExistence type="predicted"/>
<sequence length="241" mass="26233">MSTTTGASRATNLERVAALDPVFAQMLGATAGYVRAIPELTEREKTFLCVVADVCQPSLGLAFEAHVRTGLESGVTTADIRALLRFISYDCGYHAAVAGLERLVEFETAAGLPRVEVEPLADDLLLTGPGAPPSPLPEAVRGQLEELDPHFAEYFHLQSRMRSGSGPGTLTERERGFASMSIDVHYQTLEETFEAHIGRAVRGGATVEDLRAVLRFNAQFGVTRAWRGWKALNAHLARQRL</sequence>
<gene>
    <name evidence="1" type="ORF">FB388_5030</name>
</gene>
<dbReference type="RefSeq" id="WP_142104573.1">
    <property type="nucleotide sequence ID" value="NZ_VFPH01000002.1"/>
</dbReference>
<dbReference type="OrthoDB" id="3517114at2"/>
<organism evidence="1 2">
    <name type="scientific">Pseudonocardia cypriaca</name>
    <dbReference type="NCBI Taxonomy" id="882449"/>
    <lineage>
        <taxon>Bacteria</taxon>
        <taxon>Bacillati</taxon>
        <taxon>Actinomycetota</taxon>
        <taxon>Actinomycetes</taxon>
        <taxon>Pseudonocardiales</taxon>
        <taxon>Pseudonocardiaceae</taxon>
        <taxon>Pseudonocardia</taxon>
    </lineage>
</organism>
<keyword evidence="1" id="KW-0575">Peroxidase</keyword>
<dbReference type="EMBL" id="VFPH01000002">
    <property type="protein sequence ID" value="TQM37811.1"/>
    <property type="molecule type" value="Genomic_DNA"/>
</dbReference>
<reference evidence="1 2" key="1">
    <citation type="submission" date="2019-06" db="EMBL/GenBank/DDBJ databases">
        <title>Sequencing the genomes of 1000 actinobacteria strains.</title>
        <authorList>
            <person name="Klenk H.-P."/>
        </authorList>
    </citation>
    <scope>NUCLEOTIDE SEQUENCE [LARGE SCALE GENOMIC DNA]</scope>
    <source>
        <strain evidence="1 2">DSM 45511</strain>
    </source>
</reference>
<dbReference type="SUPFAM" id="SSF69118">
    <property type="entry name" value="AhpD-like"/>
    <property type="match status" value="1"/>
</dbReference>
<dbReference type="AlphaFoldDB" id="A0A543FVH0"/>
<comment type="caution">
    <text evidence="1">The sequence shown here is derived from an EMBL/GenBank/DDBJ whole genome shotgun (WGS) entry which is preliminary data.</text>
</comment>
<evidence type="ECO:0000313" key="2">
    <source>
        <dbReference type="Proteomes" id="UP000319818"/>
    </source>
</evidence>
<keyword evidence="2" id="KW-1185">Reference proteome</keyword>